<dbReference type="Proteomes" id="UP000306509">
    <property type="component" value="Unassembled WGS sequence"/>
</dbReference>
<reference evidence="10 11" key="1">
    <citation type="journal article" date="2019" name="Anaerobe">
        <title>Detection of Robinsoniella peoriensis in multiple bone samples of a trauma patient.</title>
        <authorList>
            <person name="Schrottner P."/>
            <person name="Hartwich K."/>
            <person name="Bunk B."/>
            <person name="Schober I."/>
            <person name="Helbig S."/>
            <person name="Rudolph W.W."/>
            <person name="Gunzer F."/>
        </authorList>
    </citation>
    <scope>NUCLEOTIDE SEQUENCE [LARGE SCALE GENOMIC DNA]</scope>
    <source>
        <strain evidence="10 11">DSM 106044</strain>
    </source>
</reference>
<dbReference type="GO" id="GO:0009318">
    <property type="term" value="C:exodeoxyribonuclease VII complex"/>
    <property type="evidence" value="ECO:0007669"/>
    <property type="project" value="UniProtKB-UniRule"/>
</dbReference>
<keyword evidence="7" id="KW-0175">Coiled coil</keyword>
<dbReference type="GO" id="GO:0008855">
    <property type="term" value="F:exodeoxyribonuclease VII activity"/>
    <property type="evidence" value="ECO:0007669"/>
    <property type="project" value="UniProtKB-UniRule"/>
</dbReference>
<comment type="subunit">
    <text evidence="5">Heterooligomer composed of large and small subunits.</text>
</comment>
<evidence type="ECO:0000256" key="1">
    <source>
        <dbReference type="ARBA" id="ARBA00022490"/>
    </source>
</evidence>
<evidence type="ECO:0000256" key="7">
    <source>
        <dbReference type="SAM" id="Coils"/>
    </source>
</evidence>
<dbReference type="RefSeq" id="WP_047832472.1">
    <property type="nucleotide sequence ID" value="NZ_QGQD01000040.1"/>
</dbReference>
<dbReference type="CDD" id="cd04489">
    <property type="entry name" value="ExoVII_LU_OBF"/>
    <property type="match status" value="1"/>
</dbReference>
<keyword evidence="2 5" id="KW-0540">Nuclease</keyword>
<evidence type="ECO:0000256" key="3">
    <source>
        <dbReference type="ARBA" id="ARBA00022801"/>
    </source>
</evidence>
<name>A0A4U8Q902_9FIRM</name>
<dbReference type="EMBL" id="QGQD01000040">
    <property type="protein sequence ID" value="TLD01401.1"/>
    <property type="molecule type" value="Genomic_DNA"/>
</dbReference>
<evidence type="ECO:0000259" key="9">
    <source>
        <dbReference type="Pfam" id="PF13742"/>
    </source>
</evidence>
<accession>A0A4U8Q902</accession>
<evidence type="ECO:0000256" key="5">
    <source>
        <dbReference type="HAMAP-Rule" id="MF_00378"/>
    </source>
</evidence>
<comment type="function">
    <text evidence="5">Bidirectionally degrades single-stranded DNA into large acid-insoluble oligonucleotides, which are then degraded further into small acid-soluble oligonucleotides.</text>
</comment>
<keyword evidence="4 5" id="KW-0269">Exonuclease</keyword>
<evidence type="ECO:0000256" key="6">
    <source>
        <dbReference type="RuleBase" id="RU004355"/>
    </source>
</evidence>
<dbReference type="InterPro" id="IPR020579">
    <property type="entry name" value="Exonuc_VII_lsu_C"/>
</dbReference>
<feature type="domain" description="Exonuclease VII large subunit C-terminal" evidence="8">
    <location>
        <begin position="123"/>
        <end position="413"/>
    </location>
</feature>
<sequence length="424" mass="48369">MQNVYSVGQVNAYIKNMFTQDFMLARIYVKGEVSNCKYHTSGHIYFSLKDETGTMACVMFAGARKGLAFPMKDGQRVIAMGSVSVYERDGRYQLYAREIILDGAGLLYEKYEALKKELEEMGMFAAEYKQEIPGFARKIGIVTAPTGAAIRDIMNISYRRNPYVQLILYPALVQGEGAADSIVKGIHTLDRSGVDTIIVGRGGGSIEDLWAFNEEKVARAIFECRTPVISAVGHETDVTIADYVADLRAPTPSAAAELAVADIYAVREQLLQYKRRLDGRMQESLVRNQERLTKYQLKLNYLSPRNQIQEKRRALTEKEEKLKRLMESQLQEKRQFLIDKEDKIQNLMNDRLLEKRHQFRIYIEKMKGLSPLEKLNQGYAYATDDKGSTLSSIVQVEQGERLKIYVTDGRIDAEVKKKEPMDYR</sequence>
<dbReference type="AlphaFoldDB" id="A0A4U8Q902"/>
<keyword evidence="11" id="KW-1185">Reference proteome</keyword>
<dbReference type="GO" id="GO:0003676">
    <property type="term" value="F:nucleic acid binding"/>
    <property type="evidence" value="ECO:0007669"/>
    <property type="project" value="InterPro"/>
</dbReference>
<keyword evidence="3 5" id="KW-0378">Hydrolase</keyword>
<feature type="coiled-coil region" evidence="7">
    <location>
        <begin position="305"/>
        <end position="335"/>
    </location>
</feature>
<gene>
    <name evidence="5 10" type="primary">xseA</name>
    <name evidence="10" type="ORF">DSM106044_01784</name>
</gene>
<dbReference type="EC" id="3.1.11.6" evidence="5"/>
<proteinExistence type="inferred from homology"/>
<comment type="catalytic activity">
    <reaction evidence="5 6">
        <text>Exonucleolytic cleavage in either 5'- to 3'- or 3'- to 5'-direction to yield nucleoside 5'-phosphates.</text>
        <dbReference type="EC" id="3.1.11.6"/>
    </reaction>
</comment>
<keyword evidence="1 5" id="KW-0963">Cytoplasm</keyword>
<dbReference type="PANTHER" id="PTHR30008">
    <property type="entry name" value="EXODEOXYRIBONUCLEASE 7 LARGE SUBUNIT"/>
    <property type="match status" value="1"/>
</dbReference>
<feature type="domain" description="OB-fold nucleic acid binding" evidence="9">
    <location>
        <begin position="5"/>
        <end position="99"/>
    </location>
</feature>
<evidence type="ECO:0000256" key="4">
    <source>
        <dbReference type="ARBA" id="ARBA00022839"/>
    </source>
</evidence>
<dbReference type="NCBIfam" id="TIGR00237">
    <property type="entry name" value="xseA"/>
    <property type="match status" value="1"/>
</dbReference>
<evidence type="ECO:0000256" key="2">
    <source>
        <dbReference type="ARBA" id="ARBA00022722"/>
    </source>
</evidence>
<dbReference type="PANTHER" id="PTHR30008:SF0">
    <property type="entry name" value="EXODEOXYRIBONUCLEASE 7 LARGE SUBUNIT"/>
    <property type="match status" value="1"/>
</dbReference>
<comment type="similarity">
    <text evidence="5 6">Belongs to the XseA family.</text>
</comment>
<protein>
    <recommendedName>
        <fullName evidence="5">Exodeoxyribonuclease 7 large subunit</fullName>
        <ecNumber evidence="5">3.1.11.6</ecNumber>
    </recommendedName>
    <alternativeName>
        <fullName evidence="5">Exodeoxyribonuclease VII large subunit</fullName>
        <shortName evidence="5">Exonuclease VII large subunit</shortName>
    </alternativeName>
</protein>
<dbReference type="GO" id="GO:0005737">
    <property type="term" value="C:cytoplasm"/>
    <property type="evidence" value="ECO:0007669"/>
    <property type="project" value="UniProtKB-SubCell"/>
</dbReference>
<dbReference type="Gene3D" id="2.40.50.1010">
    <property type="match status" value="1"/>
</dbReference>
<evidence type="ECO:0000259" key="8">
    <source>
        <dbReference type="Pfam" id="PF02601"/>
    </source>
</evidence>
<evidence type="ECO:0000313" key="11">
    <source>
        <dbReference type="Proteomes" id="UP000306509"/>
    </source>
</evidence>
<evidence type="ECO:0000313" key="10">
    <source>
        <dbReference type="EMBL" id="TLD01401.1"/>
    </source>
</evidence>
<dbReference type="HAMAP" id="MF_00378">
    <property type="entry name" value="Exonuc_7_L"/>
    <property type="match status" value="1"/>
</dbReference>
<dbReference type="GO" id="GO:0006308">
    <property type="term" value="P:DNA catabolic process"/>
    <property type="evidence" value="ECO:0007669"/>
    <property type="project" value="UniProtKB-UniRule"/>
</dbReference>
<dbReference type="InterPro" id="IPR025824">
    <property type="entry name" value="OB-fold_nuc-bd_dom"/>
</dbReference>
<dbReference type="STRING" id="180332.GCA_000797495_03699"/>
<comment type="subcellular location">
    <subcellularLocation>
        <location evidence="5 6">Cytoplasm</location>
    </subcellularLocation>
</comment>
<comment type="caution">
    <text evidence="10">The sequence shown here is derived from an EMBL/GenBank/DDBJ whole genome shotgun (WGS) entry which is preliminary data.</text>
</comment>
<dbReference type="Pfam" id="PF13742">
    <property type="entry name" value="tRNA_anti_2"/>
    <property type="match status" value="1"/>
</dbReference>
<organism evidence="10 11">
    <name type="scientific">Robinsoniella peoriensis</name>
    <dbReference type="NCBI Taxonomy" id="180332"/>
    <lineage>
        <taxon>Bacteria</taxon>
        <taxon>Bacillati</taxon>
        <taxon>Bacillota</taxon>
        <taxon>Clostridia</taxon>
        <taxon>Lachnospirales</taxon>
        <taxon>Lachnospiraceae</taxon>
        <taxon>Robinsoniella</taxon>
    </lineage>
</organism>
<dbReference type="InterPro" id="IPR003753">
    <property type="entry name" value="Exonuc_VII_L"/>
</dbReference>
<dbReference type="Pfam" id="PF02601">
    <property type="entry name" value="Exonuc_VII_L"/>
    <property type="match status" value="1"/>
</dbReference>